<dbReference type="AlphaFoldDB" id="A0A937X9W0"/>
<dbReference type="Proteomes" id="UP000703893">
    <property type="component" value="Unassembled WGS sequence"/>
</dbReference>
<organism evidence="1 2">
    <name type="scientific">Candidatus Tanganyikabacteria bacterium</name>
    <dbReference type="NCBI Taxonomy" id="2961651"/>
    <lineage>
        <taxon>Bacteria</taxon>
        <taxon>Bacillati</taxon>
        <taxon>Candidatus Sericytochromatia</taxon>
        <taxon>Candidatus Tanganyikabacteria</taxon>
    </lineage>
</organism>
<comment type="caution">
    <text evidence="1">The sequence shown here is derived from an EMBL/GenBank/DDBJ whole genome shotgun (WGS) entry which is preliminary data.</text>
</comment>
<evidence type="ECO:0000313" key="1">
    <source>
        <dbReference type="EMBL" id="MBM3276256.1"/>
    </source>
</evidence>
<reference evidence="1 2" key="1">
    <citation type="submission" date="2019-03" db="EMBL/GenBank/DDBJ databases">
        <title>Lake Tanganyika Metagenome-Assembled Genomes (MAGs).</title>
        <authorList>
            <person name="Tran P."/>
        </authorList>
    </citation>
    <scope>NUCLEOTIDE SEQUENCE [LARGE SCALE GENOMIC DNA]</scope>
    <source>
        <strain evidence="1">K_DeepCast_65m_m2_236</strain>
    </source>
</reference>
<dbReference type="EMBL" id="VGJX01000938">
    <property type="protein sequence ID" value="MBM3276256.1"/>
    <property type="molecule type" value="Genomic_DNA"/>
</dbReference>
<gene>
    <name evidence="1" type="ORF">FJZ00_13970</name>
</gene>
<evidence type="ECO:0000313" key="2">
    <source>
        <dbReference type="Proteomes" id="UP000703893"/>
    </source>
</evidence>
<accession>A0A937X9W0</accession>
<proteinExistence type="predicted"/>
<protein>
    <submittedName>
        <fullName evidence="1">Uncharacterized protein</fullName>
    </submittedName>
</protein>
<sequence>DEAENLETSLPKMLGRVFTILSGRYIISNFRKVVQVNRKLERLRDFLDTDKKGGVMRTRRNEDLALAAGFAGLDDFLGRRVVKLVPIYPVPALQGDVFDGFFKPALMKKYVAQGYDDTVKALRQGGLVAPPAEIKPLRRKRRTAADAAEA</sequence>
<name>A0A937X9W0_9BACT</name>
<feature type="non-terminal residue" evidence="1">
    <location>
        <position position="1"/>
    </location>
</feature>